<dbReference type="PROSITE" id="PS50097">
    <property type="entry name" value="BTB"/>
    <property type="match status" value="1"/>
</dbReference>
<evidence type="ECO:0000259" key="1">
    <source>
        <dbReference type="PROSITE" id="PS50097"/>
    </source>
</evidence>
<proteinExistence type="predicted"/>
<feature type="domain" description="BTB" evidence="1">
    <location>
        <begin position="15"/>
        <end position="81"/>
    </location>
</feature>
<gene>
    <name evidence="2" type="ORF">PMAYCL1PPCAC_05360</name>
</gene>
<dbReference type="PANTHER" id="PTHR47022">
    <property type="entry name" value="BTB AND MATH DOMAIN-CONTAINING PROTEIN 36-RELATED"/>
    <property type="match status" value="1"/>
</dbReference>
<dbReference type="Gene3D" id="3.30.710.10">
    <property type="entry name" value="Potassium Channel Kv1.1, Chain A"/>
    <property type="match status" value="1"/>
</dbReference>
<dbReference type="PANTHER" id="PTHR47022:SF1">
    <property type="entry name" value="BTB AND MATH DOMAIN-CONTAINING PROTEIN 36-RELATED"/>
    <property type="match status" value="1"/>
</dbReference>
<protein>
    <recommendedName>
        <fullName evidence="1">BTB domain-containing protein</fullName>
    </recommendedName>
</protein>
<dbReference type="SUPFAM" id="SSF54695">
    <property type="entry name" value="POZ domain"/>
    <property type="match status" value="1"/>
</dbReference>
<organism evidence="2 3">
    <name type="scientific">Pristionchus mayeri</name>
    <dbReference type="NCBI Taxonomy" id="1317129"/>
    <lineage>
        <taxon>Eukaryota</taxon>
        <taxon>Metazoa</taxon>
        <taxon>Ecdysozoa</taxon>
        <taxon>Nematoda</taxon>
        <taxon>Chromadorea</taxon>
        <taxon>Rhabditida</taxon>
        <taxon>Rhabditina</taxon>
        <taxon>Diplogasteromorpha</taxon>
        <taxon>Diplogasteroidea</taxon>
        <taxon>Neodiplogasteridae</taxon>
        <taxon>Pristionchus</taxon>
    </lineage>
</organism>
<sequence>MADVPNPFAAPTQFSNFVLIVEGKKLHVNKEYLSMHSPVFAGMFSGEFAVNEEEVEIKDIVYEEFVEFLNVIHPSLSPITASNVKYVLRYAAQFQMEGVMDKAEEFLKSARNVNTARKLLFAYMYHLDSLKQHCLDSFRSVEDIFALQNHLEYPILTEPIKLLLFDKLMALGERSGRH</sequence>
<evidence type="ECO:0000313" key="2">
    <source>
        <dbReference type="EMBL" id="GMR35165.1"/>
    </source>
</evidence>
<keyword evidence="3" id="KW-1185">Reference proteome</keyword>
<name>A0AAN5C906_9BILA</name>
<comment type="caution">
    <text evidence="2">The sequence shown here is derived from an EMBL/GenBank/DDBJ whole genome shotgun (WGS) entry which is preliminary data.</text>
</comment>
<reference evidence="3" key="1">
    <citation type="submission" date="2022-10" db="EMBL/GenBank/DDBJ databases">
        <title>Genome assembly of Pristionchus species.</title>
        <authorList>
            <person name="Yoshida K."/>
            <person name="Sommer R.J."/>
        </authorList>
    </citation>
    <scope>NUCLEOTIDE SEQUENCE [LARGE SCALE GENOMIC DNA]</scope>
    <source>
        <strain evidence="3">RS5460</strain>
    </source>
</reference>
<dbReference type="SMART" id="SM00225">
    <property type="entry name" value="BTB"/>
    <property type="match status" value="1"/>
</dbReference>
<evidence type="ECO:0000313" key="3">
    <source>
        <dbReference type="Proteomes" id="UP001328107"/>
    </source>
</evidence>
<accession>A0AAN5C906</accession>
<dbReference type="Pfam" id="PF00651">
    <property type="entry name" value="BTB"/>
    <property type="match status" value="1"/>
</dbReference>
<dbReference type="Proteomes" id="UP001328107">
    <property type="component" value="Unassembled WGS sequence"/>
</dbReference>
<dbReference type="EMBL" id="BTRK01000002">
    <property type="protein sequence ID" value="GMR35165.1"/>
    <property type="molecule type" value="Genomic_DNA"/>
</dbReference>
<dbReference type="InterPro" id="IPR000210">
    <property type="entry name" value="BTB/POZ_dom"/>
</dbReference>
<dbReference type="InterPro" id="IPR011333">
    <property type="entry name" value="SKP1/BTB/POZ_sf"/>
</dbReference>
<dbReference type="AlphaFoldDB" id="A0AAN5C906"/>